<comment type="pathway">
    <text evidence="1">Cofactor biosynthesis; molybdopterin biosynthesis.</text>
</comment>
<dbReference type="PANTHER" id="PTHR33359:SF1">
    <property type="entry name" value="MOLYBDOPTERIN SYNTHASE SULFUR CARRIER SUBUNIT"/>
    <property type="match status" value="1"/>
</dbReference>
<evidence type="ECO:0000313" key="4">
    <source>
        <dbReference type="EMBL" id="KAJ7388796.1"/>
    </source>
</evidence>
<dbReference type="FunFam" id="3.10.20.30:FF:000010">
    <property type="entry name" value="Molybdopterin synthase sulfur carrier subunit"/>
    <property type="match status" value="1"/>
</dbReference>
<dbReference type="AlphaFoldDB" id="A0A9X0D6Y0"/>
<reference evidence="4" key="1">
    <citation type="submission" date="2023-01" db="EMBL/GenBank/DDBJ databases">
        <title>Genome assembly of the deep-sea coral Lophelia pertusa.</title>
        <authorList>
            <person name="Herrera S."/>
            <person name="Cordes E."/>
        </authorList>
    </citation>
    <scope>NUCLEOTIDE SEQUENCE</scope>
    <source>
        <strain evidence="4">USNM1676648</strain>
        <tissue evidence="4">Polyp</tissue>
    </source>
</reference>
<dbReference type="Gene3D" id="3.10.20.30">
    <property type="match status" value="1"/>
</dbReference>
<dbReference type="Proteomes" id="UP001163046">
    <property type="component" value="Unassembled WGS sequence"/>
</dbReference>
<keyword evidence="2" id="KW-0547">Nucleotide-binding</keyword>
<dbReference type="InterPro" id="IPR003749">
    <property type="entry name" value="ThiS/MoaD-like"/>
</dbReference>
<dbReference type="OrthoDB" id="5531344at2759"/>
<keyword evidence="4" id="KW-0808">Transferase</keyword>
<evidence type="ECO:0000256" key="3">
    <source>
        <dbReference type="ARBA" id="ARBA00023150"/>
    </source>
</evidence>
<dbReference type="GO" id="GO:1990133">
    <property type="term" value="C:molybdopterin adenylyltransferase complex"/>
    <property type="evidence" value="ECO:0007669"/>
    <property type="project" value="TreeGrafter"/>
</dbReference>
<protein>
    <submittedName>
        <fullName evidence="4">Molybdopterin synthase catalytic subunit</fullName>
        <ecNumber evidence="4">2.8.1.12</ecNumber>
    </submittedName>
</protein>
<evidence type="ECO:0000313" key="5">
    <source>
        <dbReference type="Proteomes" id="UP001163046"/>
    </source>
</evidence>
<dbReference type="EC" id="2.8.1.12" evidence="4"/>
<dbReference type="InterPro" id="IPR044672">
    <property type="entry name" value="MOCS2A"/>
</dbReference>
<dbReference type="Pfam" id="PF02597">
    <property type="entry name" value="ThiS"/>
    <property type="match status" value="1"/>
</dbReference>
<organism evidence="4 5">
    <name type="scientific">Desmophyllum pertusum</name>
    <dbReference type="NCBI Taxonomy" id="174260"/>
    <lineage>
        <taxon>Eukaryota</taxon>
        <taxon>Metazoa</taxon>
        <taxon>Cnidaria</taxon>
        <taxon>Anthozoa</taxon>
        <taxon>Hexacorallia</taxon>
        <taxon>Scleractinia</taxon>
        <taxon>Caryophylliina</taxon>
        <taxon>Caryophylliidae</taxon>
        <taxon>Desmophyllum</taxon>
    </lineage>
</organism>
<dbReference type="InterPro" id="IPR012675">
    <property type="entry name" value="Beta-grasp_dom_sf"/>
</dbReference>
<evidence type="ECO:0000256" key="1">
    <source>
        <dbReference type="ARBA" id="ARBA00005046"/>
    </source>
</evidence>
<dbReference type="GO" id="GO:0030366">
    <property type="term" value="F:molybdopterin synthase activity"/>
    <property type="evidence" value="ECO:0007669"/>
    <property type="project" value="UniProtKB-EC"/>
</dbReference>
<dbReference type="PANTHER" id="PTHR33359">
    <property type="entry name" value="MOLYBDOPTERIN SYNTHASE SULFUR CARRIER SUBUNIT"/>
    <property type="match status" value="1"/>
</dbReference>
<keyword evidence="5" id="KW-1185">Reference proteome</keyword>
<dbReference type="GO" id="GO:0006777">
    <property type="term" value="P:Mo-molybdopterin cofactor biosynthetic process"/>
    <property type="evidence" value="ECO:0007669"/>
    <property type="project" value="UniProtKB-KW"/>
</dbReference>
<evidence type="ECO:0000256" key="2">
    <source>
        <dbReference type="ARBA" id="ARBA00022741"/>
    </source>
</evidence>
<dbReference type="InterPro" id="IPR016155">
    <property type="entry name" value="Mopterin_synth/thiamin_S_b"/>
</dbReference>
<dbReference type="CDD" id="cd00754">
    <property type="entry name" value="Ubl_MoaD"/>
    <property type="match status" value="1"/>
</dbReference>
<proteinExistence type="predicted"/>
<dbReference type="SUPFAM" id="SSF54285">
    <property type="entry name" value="MoaD/ThiS"/>
    <property type="match status" value="1"/>
</dbReference>
<comment type="caution">
    <text evidence="4">The sequence shown here is derived from an EMBL/GenBank/DDBJ whole genome shotgun (WGS) entry which is preliminary data.</text>
</comment>
<dbReference type="GO" id="GO:0000166">
    <property type="term" value="F:nucleotide binding"/>
    <property type="evidence" value="ECO:0007669"/>
    <property type="project" value="UniProtKB-KW"/>
</dbReference>
<gene>
    <name evidence="4" type="primary">MOCS2_2</name>
    <name evidence="4" type="ORF">OS493_035580</name>
</gene>
<dbReference type="EMBL" id="MU825450">
    <property type="protein sequence ID" value="KAJ7388796.1"/>
    <property type="molecule type" value="Genomic_DNA"/>
</dbReference>
<name>A0A9X0D6Y0_9CNID</name>
<keyword evidence="3" id="KW-0501">Molybdenum cofactor biosynthesis</keyword>
<accession>A0A9X0D6Y0</accession>
<sequence length="94" mass="10382">MDHVNNDTTEQVKVTVLFFAKSRELVEQRSAQILLGKRLTGRDLIANILNNFPSLAVIEENLLIAVNQSYIEKDSEINFEGGEEVAVIPPISGG</sequence>